<dbReference type="AlphaFoldDB" id="A0A080M7C2"/>
<dbReference type="RefSeq" id="WP_246148493.1">
    <property type="nucleotide sequence ID" value="NZ_JDST02000033.1"/>
</dbReference>
<feature type="region of interest" description="Disordered" evidence="1">
    <location>
        <begin position="1"/>
        <end position="22"/>
    </location>
</feature>
<evidence type="ECO:0000256" key="1">
    <source>
        <dbReference type="SAM" id="MobiDB-lite"/>
    </source>
</evidence>
<dbReference type="Proteomes" id="UP000021315">
    <property type="component" value="Unassembled WGS sequence"/>
</dbReference>
<gene>
    <name evidence="2" type="ORF">AW06_001794</name>
</gene>
<comment type="caution">
    <text evidence="2">The sequence shown here is derived from an EMBL/GenBank/DDBJ whole genome shotgun (WGS) entry which is preliminary data.</text>
</comment>
<evidence type="ECO:0008006" key="4">
    <source>
        <dbReference type="Google" id="ProtNLM"/>
    </source>
</evidence>
<keyword evidence="3" id="KW-1185">Reference proteome</keyword>
<evidence type="ECO:0000313" key="2">
    <source>
        <dbReference type="EMBL" id="KFB77138.1"/>
    </source>
</evidence>
<dbReference type="Pfam" id="PF11769">
    <property type="entry name" value="DUF3313"/>
    <property type="match status" value="1"/>
</dbReference>
<name>A0A080M7C2_9PROT</name>
<accession>A0A080M7C2</accession>
<reference evidence="2" key="1">
    <citation type="submission" date="2014-02" db="EMBL/GenBank/DDBJ databases">
        <title>Expanding our view of genomic diversity in Candidatus Accumulibacter clades.</title>
        <authorList>
            <person name="Skennerton C.T."/>
            <person name="Barr J.J."/>
            <person name="Slater F.R."/>
            <person name="Bond P.L."/>
            <person name="Tyson G.W."/>
        </authorList>
    </citation>
    <scope>NUCLEOTIDE SEQUENCE [LARGE SCALE GENOMIC DNA]</scope>
</reference>
<sequence length="281" mass="29795">MMTATKGHSDPATGQLAVSTRPRRSSHQVALIGGIAGTLLLGGCAELTGPSGDVTVSDPTRITRSGFLSDYQRLTKAPGGDGALCWRNTDVDLKRYDKVLITRILVSLKADQQEAVDPTDLKALVDYFHNALSKSLKPQMQIVTQPGPGVLVLRIELTNLVPTQVSRSLAGTAIPYGFVAEAASGPASGRPAGSTPYLGETGIEMQFLDGASNVVLGECADAQIGRKYAADIDAGAAAATNTWIKGYMSSFQSWSYARDAFDKWSLLIADRLAVLRGVKPR</sequence>
<dbReference type="STRING" id="1453999.AW06_001794"/>
<proteinExistence type="predicted"/>
<dbReference type="EMBL" id="JDST02000033">
    <property type="protein sequence ID" value="KFB77138.1"/>
    <property type="molecule type" value="Genomic_DNA"/>
</dbReference>
<evidence type="ECO:0000313" key="3">
    <source>
        <dbReference type="Proteomes" id="UP000021315"/>
    </source>
</evidence>
<dbReference type="InterPro" id="IPR021747">
    <property type="entry name" value="DUF3313"/>
</dbReference>
<protein>
    <recommendedName>
        <fullName evidence="4">DUF3313 domain-containing protein</fullName>
    </recommendedName>
</protein>
<organism evidence="2 3">
    <name type="scientific">Candidatus Accumulibacter cognatus</name>
    <dbReference type="NCBI Taxonomy" id="2954383"/>
    <lineage>
        <taxon>Bacteria</taxon>
        <taxon>Pseudomonadati</taxon>
        <taxon>Pseudomonadota</taxon>
        <taxon>Betaproteobacteria</taxon>
        <taxon>Candidatus Accumulibacter</taxon>
    </lineage>
</organism>